<evidence type="ECO:0000313" key="2">
    <source>
        <dbReference type="EMBL" id="MFE9597991.1"/>
    </source>
</evidence>
<dbReference type="PROSITE" id="PS51819">
    <property type="entry name" value="VOC"/>
    <property type="match status" value="1"/>
</dbReference>
<organism evidence="2 3">
    <name type="scientific">Streptomyces hokutonensis</name>
    <dbReference type="NCBI Taxonomy" id="1306990"/>
    <lineage>
        <taxon>Bacteria</taxon>
        <taxon>Bacillati</taxon>
        <taxon>Actinomycetota</taxon>
        <taxon>Actinomycetes</taxon>
        <taxon>Kitasatosporales</taxon>
        <taxon>Streptomycetaceae</taxon>
        <taxon>Streptomyces</taxon>
    </lineage>
</organism>
<sequence length="264" mass="28131">MAVQPEGTPCWADAMFGDVEGAKSFYGDVLGWTFGEASSEYGNYTQAYVDGKAVAAVVPPMPGQEGQSQWCLYLASPDAAATAAKIRENGGEVLMEPMQVGEFGTMCLAREPSGAVFGVWQGGTHEGFEVSGVAGAYAWAEVFTREPAKADGFFPAVFPYSAKSMENPGVDYRVYNVGENTVIGRMEMGDEFPPEVPSYVNVYFAVDNCDDVVAKATKLGGILRFGPMDSPFGRFAALSDPQGASFSVIDMSATQGEMPQMTDV</sequence>
<feature type="domain" description="VOC" evidence="1">
    <location>
        <begin position="8"/>
        <end position="122"/>
    </location>
</feature>
<dbReference type="Pfam" id="PF00903">
    <property type="entry name" value="Glyoxalase"/>
    <property type="match status" value="1"/>
</dbReference>
<dbReference type="PANTHER" id="PTHR33993">
    <property type="entry name" value="GLYOXALASE-RELATED"/>
    <property type="match status" value="1"/>
</dbReference>
<dbReference type="InterPro" id="IPR037523">
    <property type="entry name" value="VOC_core"/>
</dbReference>
<proteinExistence type="predicted"/>
<dbReference type="Gene3D" id="3.10.180.10">
    <property type="entry name" value="2,3-Dihydroxybiphenyl 1,2-Dioxygenase, domain 1"/>
    <property type="match status" value="2"/>
</dbReference>
<dbReference type="PANTHER" id="PTHR33993:SF10">
    <property type="entry name" value="CONSERVED PROTEIN"/>
    <property type="match status" value="1"/>
</dbReference>
<protein>
    <submittedName>
        <fullName evidence="2">VOC family protein</fullName>
    </submittedName>
</protein>
<dbReference type="SUPFAM" id="SSF54593">
    <property type="entry name" value="Glyoxalase/Bleomycin resistance protein/Dihydroxybiphenyl dioxygenase"/>
    <property type="match status" value="2"/>
</dbReference>
<dbReference type="InterPro" id="IPR004360">
    <property type="entry name" value="Glyas_Fos-R_dOase_dom"/>
</dbReference>
<name>A0ABW6LVS5_9ACTN</name>
<dbReference type="RefSeq" id="WP_388103041.1">
    <property type="nucleotide sequence ID" value="NZ_JBIAHM010000002.1"/>
</dbReference>
<evidence type="ECO:0000259" key="1">
    <source>
        <dbReference type="PROSITE" id="PS51819"/>
    </source>
</evidence>
<evidence type="ECO:0000313" key="3">
    <source>
        <dbReference type="Proteomes" id="UP001601303"/>
    </source>
</evidence>
<dbReference type="CDD" id="cd07247">
    <property type="entry name" value="SgaA_N_like"/>
    <property type="match status" value="2"/>
</dbReference>
<accession>A0ABW6LVS5</accession>
<keyword evidence="3" id="KW-1185">Reference proteome</keyword>
<dbReference type="EMBL" id="JBIAHM010000002">
    <property type="protein sequence ID" value="MFE9597991.1"/>
    <property type="molecule type" value="Genomic_DNA"/>
</dbReference>
<dbReference type="InterPro" id="IPR029068">
    <property type="entry name" value="Glyas_Bleomycin-R_OHBP_Dase"/>
</dbReference>
<reference evidence="2 3" key="1">
    <citation type="submission" date="2024-10" db="EMBL/GenBank/DDBJ databases">
        <title>The Natural Products Discovery Center: Release of the First 8490 Sequenced Strains for Exploring Actinobacteria Biosynthetic Diversity.</title>
        <authorList>
            <person name="Kalkreuter E."/>
            <person name="Kautsar S.A."/>
            <person name="Yang D."/>
            <person name="Bader C.D."/>
            <person name="Teijaro C.N."/>
            <person name="Fluegel L."/>
            <person name="Davis C.M."/>
            <person name="Simpson J.R."/>
            <person name="Lauterbach L."/>
            <person name="Steele A.D."/>
            <person name="Gui C."/>
            <person name="Meng S."/>
            <person name="Li G."/>
            <person name="Viehrig K."/>
            <person name="Ye F."/>
            <person name="Su P."/>
            <person name="Kiefer A.F."/>
            <person name="Nichols A."/>
            <person name="Cepeda A.J."/>
            <person name="Yan W."/>
            <person name="Fan B."/>
            <person name="Jiang Y."/>
            <person name="Adhikari A."/>
            <person name="Zheng C.-J."/>
            <person name="Schuster L."/>
            <person name="Cowan T.M."/>
            <person name="Smanski M.J."/>
            <person name="Chevrette M.G."/>
            <person name="De Carvalho L.P.S."/>
            <person name="Shen B."/>
        </authorList>
    </citation>
    <scope>NUCLEOTIDE SEQUENCE [LARGE SCALE GENOMIC DNA]</scope>
    <source>
        <strain evidence="2 3">NPDC006488</strain>
    </source>
</reference>
<gene>
    <name evidence="2" type="ORF">ACFYNQ_05345</name>
</gene>
<comment type="caution">
    <text evidence="2">The sequence shown here is derived from an EMBL/GenBank/DDBJ whole genome shotgun (WGS) entry which is preliminary data.</text>
</comment>
<dbReference type="Proteomes" id="UP001601303">
    <property type="component" value="Unassembled WGS sequence"/>
</dbReference>
<dbReference type="InterPro" id="IPR052164">
    <property type="entry name" value="Anthracycline_SecMetBiosynth"/>
</dbReference>